<evidence type="ECO:0000256" key="1">
    <source>
        <dbReference type="ARBA" id="ARBA00001526"/>
    </source>
</evidence>
<protein>
    <recommendedName>
        <fullName evidence="3 6">Beta-lactamase</fullName>
        <ecNumber evidence="3 6">3.5.2.6</ecNumber>
    </recommendedName>
</protein>
<evidence type="ECO:0000256" key="3">
    <source>
        <dbReference type="ARBA" id="ARBA00012865"/>
    </source>
</evidence>
<evidence type="ECO:0000256" key="6">
    <source>
        <dbReference type="RuleBase" id="RU361140"/>
    </source>
</evidence>
<dbReference type="SUPFAM" id="SSF56601">
    <property type="entry name" value="beta-lactamase/transpeptidase-like"/>
    <property type="match status" value="1"/>
</dbReference>
<dbReference type="EMBL" id="FOQU01000007">
    <property type="protein sequence ID" value="SFJ43815.1"/>
    <property type="molecule type" value="Genomic_DNA"/>
</dbReference>
<evidence type="ECO:0000259" key="8">
    <source>
        <dbReference type="Pfam" id="PF13354"/>
    </source>
</evidence>
<dbReference type="OrthoDB" id="9784149at2"/>
<evidence type="ECO:0000256" key="7">
    <source>
        <dbReference type="SAM" id="SignalP"/>
    </source>
</evidence>
<dbReference type="AlphaFoldDB" id="A0A1I3RC63"/>
<feature type="signal peptide" evidence="7">
    <location>
        <begin position="1"/>
        <end position="27"/>
    </location>
</feature>
<dbReference type="GO" id="GO:0008800">
    <property type="term" value="F:beta-lactamase activity"/>
    <property type="evidence" value="ECO:0007669"/>
    <property type="project" value="UniProtKB-UniRule"/>
</dbReference>
<dbReference type="Gene3D" id="3.40.710.10">
    <property type="entry name" value="DD-peptidase/beta-lactamase superfamily"/>
    <property type="match status" value="1"/>
</dbReference>
<reference evidence="9 10" key="1">
    <citation type="submission" date="2016-10" db="EMBL/GenBank/DDBJ databases">
        <authorList>
            <person name="de Groot N.N."/>
        </authorList>
    </citation>
    <scope>NUCLEOTIDE SEQUENCE [LARGE SCALE GENOMIC DNA]</scope>
    <source>
        <strain evidence="9 10">LMG 23650</strain>
    </source>
</reference>
<dbReference type="InterPro" id="IPR000871">
    <property type="entry name" value="Beta-lactam_class-A"/>
</dbReference>
<dbReference type="RefSeq" id="WP_091016282.1">
    <property type="nucleotide sequence ID" value="NZ_CP041745.1"/>
</dbReference>
<dbReference type="PANTHER" id="PTHR35333:SF3">
    <property type="entry name" value="BETA-LACTAMASE-TYPE TRANSPEPTIDASE FOLD CONTAINING PROTEIN"/>
    <property type="match status" value="1"/>
</dbReference>
<accession>A0A1I3RC63</accession>
<organism evidence="9 10">
    <name type="scientific">Paraburkholderia megapolitana</name>
    <dbReference type="NCBI Taxonomy" id="420953"/>
    <lineage>
        <taxon>Bacteria</taxon>
        <taxon>Pseudomonadati</taxon>
        <taxon>Pseudomonadota</taxon>
        <taxon>Betaproteobacteria</taxon>
        <taxon>Burkholderiales</taxon>
        <taxon>Burkholderiaceae</taxon>
        <taxon>Paraburkholderia</taxon>
    </lineage>
</organism>
<feature type="chain" id="PRO_5011521371" description="Beta-lactamase" evidence="7">
    <location>
        <begin position="28"/>
        <end position="299"/>
    </location>
</feature>
<gene>
    <name evidence="9" type="ORF">SAMN05192543_107154</name>
</gene>
<keyword evidence="4 6" id="KW-0378">Hydrolase</keyword>
<evidence type="ECO:0000313" key="9">
    <source>
        <dbReference type="EMBL" id="SFJ43815.1"/>
    </source>
</evidence>
<comment type="similarity">
    <text evidence="2 6">Belongs to the class-A beta-lactamase family.</text>
</comment>
<dbReference type="Pfam" id="PF13354">
    <property type="entry name" value="Beta-lactamase2"/>
    <property type="match status" value="1"/>
</dbReference>
<name>A0A1I3RC63_9BURK</name>
<dbReference type="InterPro" id="IPR023650">
    <property type="entry name" value="Beta-lactam_class-A_AS"/>
</dbReference>
<evidence type="ECO:0000256" key="4">
    <source>
        <dbReference type="ARBA" id="ARBA00022801"/>
    </source>
</evidence>
<feature type="domain" description="Beta-lactamase class A catalytic" evidence="8">
    <location>
        <begin position="56"/>
        <end position="272"/>
    </location>
</feature>
<keyword evidence="7" id="KW-0732">Signal</keyword>
<dbReference type="InterPro" id="IPR012338">
    <property type="entry name" value="Beta-lactam/transpept-like"/>
</dbReference>
<keyword evidence="10" id="KW-1185">Reference proteome</keyword>
<dbReference type="STRING" id="420953.SAMN05192543_107154"/>
<keyword evidence="5 6" id="KW-0046">Antibiotic resistance</keyword>
<dbReference type="GO" id="GO:0030655">
    <property type="term" value="P:beta-lactam antibiotic catabolic process"/>
    <property type="evidence" value="ECO:0007669"/>
    <property type="project" value="InterPro"/>
</dbReference>
<dbReference type="InterPro" id="IPR045155">
    <property type="entry name" value="Beta-lactam_cat"/>
</dbReference>
<dbReference type="GO" id="GO:0046677">
    <property type="term" value="P:response to antibiotic"/>
    <property type="evidence" value="ECO:0007669"/>
    <property type="project" value="UniProtKB-UniRule"/>
</dbReference>
<evidence type="ECO:0000313" key="10">
    <source>
        <dbReference type="Proteomes" id="UP000199548"/>
    </source>
</evidence>
<evidence type="ECO:0000256" key="2">
    <source>
        <dbReference type="ARBA" id="ARBA00009009"/>
    </source>
</evidence>
<dbReference type="EC" id="3.5.2.6" evidence="3 6"/>
<dbReference type="Proteomes" id="UP000199548">
    <property type="component" value="Unassembled WGS sequence"/>
</dbReference>
<proteinExistence type="inferred from homology"/>
<evidence type="ECO:0000256" key="5">
    <source>
        <dbReference type="ARBA" id="ARBA00023251"/>
    </source>
</evidence>
<dbReference type="PANTHER" id="PTHR35333">
    <property type="entry name" value="BETA-LACTAMASE"/>
    <property type="match status" value="1"/>
</dbReference>
<dbReference type="PROSITE" id="PS00146">
    <property type="entry name" value="BETA_LACTAMASE_A"/>
    <property type="match status" value="1"/>
</dbReference>
<dbReference type="PRINTS" id="PR00118">
    <property type="entry name" value="BLACTAMASEA"/>
</dbReference>
<dbReference type="NCBIfam" id="NF033103">
    <property type="entry name" value="bla_class_A"/>
    <property type="match status" value="1"/>
</dbReference>
<comment type="catalytic activity">
    <reaction evidence="1 6">
        <text>a beta-lactam + H2O = a substituted beta-amino acid</text>
        <dbReference type="Rhea" id="RHEA:20401"/>
        <dbReference type="ChEBI" id="CHEBI:15377"/>
        <dbReference type="ChEBI" id="CHEBI:35627"/>
        <dbReference type="ChEBI" id="CHEBI:140347"/>
        <dbReference type="EC" id="3.5.2.6"/>
    </reaction>
</comment>
<sequence length="299" mass="31455">MIHSARRRTLLLTAATLPLTFAVSARAAASMSASSTSASAETLLAELERSSGGRLGVSALNTASGERIGYRAEERFPFCSTFKLILSAAILARSTQDSGLMQRRIRYAASDLVSSSPLTTKHLAEGMTVGELCAATLQISDNTAANLLIKVLGGPAEVTAYARSIGNESFHLDRTETTLNTAIPGDTRDTATPASMALSLQTLVLGESLPQAQRTQLTAWLRANRLGDQRIRAGVPADWQVADKTGTGEHGTANDIGVLWRPTGAPIVLALYYTQGSEDEKVHSGVLAAAARIVASAFG</sequence>